<reference evidence="1 2" key="1">
    <citation type="submission" date="2020-12" db="EMBL/GenBank/DDBJ databases">
        <title>Concerted genomic and epigenomic changes stabilize Arabidopsis allopolyploids.</title>
        <authorList>
            <person name="Chen Z."/>
        </authorList>
    </citation>
    <scope>NUCLEOTIDE SEQUENCE [LARGE SCALE GENOMIC DNA]</scope>
    <source>
        <strain evidence="1">As9502</strain>
        <tissue evidence="1">Leaf</tissue>
    </source>
</reference>
<keyword evidence="2" id="KW-1185">Reference proteome</keyword>
<evidence type="ECO:0000313" key="2">
    <source>
        <dbReference type="Proteomes" id="UP000694251"/>
    </source>
</evidence>
<proteinExistence type="predicted"/>
<protein>
    <submittedName>
        <fullName evidence="1">Uncharacterized protein</fullName>
    </submittedName>
</protein>
<dbReference type="EMBL" id="JAEFBJ010000008">
    <property type="protein sequence ID" value="KAG7583560.1"/>
    <property type="molecule type" value="Genomic_DNA"/>
</dbReference>
<sequence length="152" mass="16446">MAFKNPFLFSSFHSVSTMDSGEDFSVLSFRRPVSAPARITLVIKSSLSHQRVVNGSENTPESPAFVSCISTTRSIEDFYSPFGSSMCFPLPIAGNFLTGGEIFSDELAVAKPASLFSPCQTLFLSWAAANFLCVGFGPITKLIVSPFSVFFC</sequence>
<gene>
    <name evidence="1" type="ORF">ISN44_As08g030700</name>
</gene>
<name>A0A8T2BAI4_ARASU</name>
<evidence type="ECO:0000313" key="1">
    <source>
        <dbReference type="EMBL" id="KAG7583560.1"/>
    </source>
</evidence>
<accession>A0A8T2BAI4</accession>
<dbReference type="Proteomes" id="UP000694251">
    <property type="component" value="Chromosome 8"/>
</dbReference>
<organism evidence="1 2">
    <name type="scientific">Arabidopsis suecica</name>
    <name type="common">Swedish thale-cress</name>
    <name type="synonym">Cardaminopsis suecica</name>
    <dbReference type="NCBI Taxonomy" id="45249"/>
    <lineage>
        <taxon>Eukaryota</taxon>
        <taxon>Viridiplantae</taxon>
        <taxon>Streptophyta</taxon>
        <taxon>Embryophyta</taxon>
        <taxon>Tracheophyta</taxon>
        <taxon>Spermatophyta</taxon>
        <taxon>Magnoliopsida</taxon>
        <taxon>eudicotyledons</taxon>
        <taxon>Gunneridae</taxon>
        <taxon>Pentapetalae</taxon>
        <taxon>rosids</taxon>
        <taxon>malvids</taxon>
        <taxon>Brassicales</taxon>
        <taxon>Brassicaceae</taxon>
        <taxon>Camelineae</taxon>
        <taxon>Arabidopsis</taxon>
    </lineage>
</organism>
<comment type="caution">
    <text evidence="1">The sequence shown here is derived from an EMBL/GenBank/DDBJ whole genome shotgun (WGS) entry which is preliminary data.</text>
</comment>
<dbReference type="AlphaFoldDB" id="A0A8T2BAI4"/>